<protein>
    <submittedName>
        <fullName evidence="1">Uncharacterized protein</fullName>
    </submittedName>
</protein>
<dbReference type="EMBL" id="JARBHB010000004">
    <property type="protein sequence ID" value="KAJ8887506.1"/>
    <property type="molecule type" value="Genomic_DNA"/>
</dbReference>
<comment type="caution">
    <text evidence="1">The sequence shown here is derived from an EMBL/GenBank/DDBJ whole genome shotgun (WGS) entry which is preliminary data.</text>
</comment>
<keyword evidence="2" id="KW-1185">Reference proteome</keyword>
<evidence type="ECO:0000313" key="1">
    <source>
        <dbReference type="EMBL" id="KAJ8887506.1"/>
    </source>
</evidence>
<sequence>MYNSLNEKELKVKVEDLIRQFKSSLGVNLCDEIVHLKHIYSVVFESKIEVGPLKLLNLICEKNLEPVFMIVCIALRLFCTLPLTTWQRASMSQQCLNSLSLLAIEHIVASTLDFRDVIDEFANKNARKI</sequence>
<reference evidence="1 2" key="1">
    <citation type="submission" date="2023-02" db="EMBL/GenBank/DDBJ databases">
        <title>LHISI_Scaffold_Assembly.</title>
        <authorList>
            <person name="Stuart O.P."/>
            <person name="Cleave R."/>
            <person name="Magrath M.J.L."/>
            <person name="Mikheyev A.S."/>
        </authorList>
    </citation>
    <scope>NUCLEOTIDE SEQUENCE [LARGE SCALE GENOMIC DNA]</scope>
    <source>
        <strain evidence="1">Daus_M_001</strain>
        <tissue evidence="1">Leg muscle</tissue>
    </source>
</reference>
<proteinExistence type="predicted"/>
<gene>
    <name evidence="1" type="ORF">PR048_013721</name>
</gene>
<organism evidence="1 2">
    <name type="scientific">Dryococelus australis</name>
    <dbReference type="NCBI Taxonomy" id="614101"/>
    <lineage>
        <taxon>Eukaryota</taxon>
        <taxon>Metazoa</taxon>
        <taxon>Ecdysozoa</taxon>
        <taxon>Arthropoda</taxon>
        <taxon>Hexapoda</taxon>
        <taxon>Insecta</taxon>
        <taxon>Pterygota</taxon>
        <taxon>Neoptera</taxon>
        <taxon>Polyneoptera</taxon>
        <taxon>Phasmatodea</taxon>
        <taxon>Verophasmatodea</taxon>
        <taxon>Anareolatae</taxon>
        <taxon>Phasmatidae</taxon>
        <taxon>Eurycanthinae</taxon>
        <taxon>Dryococelus</taxon>
    </lineage>
</organism>
<accession>A0ABQ9HSZ2</accession>
<dbReference type="Proteomes" id="UP001159363">
    <property type="component" value="Chromosome X"/>
</dbReference>
<name>A0ABQ9HSZ2_9NEOP</name>
<evidence type="ECO:0000313" key="2">
    <source>
        <dbReference type="Proteomes" id="UP001159363"/>
    </source>
</evidence>